<feature type="signal peptide" evidence="1">
    <location>
        <begin position="1"/>
        <end position="21"/>
    </location>
</feature>
<gene>
    <name evidence="2" type="ORF">APQ14_18635</name>
</gene>
<evidence type="ECO:0000256" key="1">
    <source>
        <dbReference type="SAM" id="SignalP"/>
    </source>
</evidence>
<protein>
    <recommendedName>
        <fullName evidence="4">Cadmium carbonic anhydrase</fullName>
    </recommendedName>
</protein>
<evidence type="ECO:0000313" key="3">
    <source>
        <dbReference type="Proteomes" id="UP000057389"/>
    </source>
</evidence>
<accession>A0A120DHN5</accession>
<dbReference type="AlphaFoldDB" id="A0A120DHN5"/>
<organism evidence="2 3">
    <name type="scientific">Vibrio toranzoniae</name>
    <dbReference type="NCBI Taxonomy" id="1194427"/>
    <lineage>
        <taxon>Bacteria</taxon>
        <taxon>Pseudomonadati</taxon>
        <taxon>Pseudomonadota</taxon>
        <taxon>Gammaproteobacteria</taxon>
        <taxon>Vibrionales</taxon>
        <taxon>Vibrionaceae</taxon>
        <taxon>Vibrio</taxon>
    </lineage>
</organism>
<dbReference type="GeneID" id="300180153"/>
<comment type="caution">
    <text evidence="2">The sequence shown here is derived from an EMBL/GenBank/DDBJ whole genome shotgun (WGS) entry which is preliminary data.</text>
</comment>
<dbReference type="Proteomes" id="UP000057389">
    <property type="component" value="Unassembled WGS sequence"/>
</dbReference>
<evidence type="ECO:0000313" key="2">
    <source>
        <dbReference type="EMBL" id="KWU02733.1"/>
    </source>
</evidence>
<feature type="chain" id="PRO_5007164434" description="Cadmium carbonic anhydrase" evidence="1">
    <location>
        <begin position="22"/>
        <end position="286"/>
    </location>
</feature>
<dbReference type="RefSeq" id="WP_060466837.1">
    <property type="nucleotide sequence ID" value="NZ_AP025515.1"/>
</dbReference>
<reference evidence="2 3" key="1">
    <citation type="submission" date="2015-11" db="EMBL/GenBank/DDBJ databases">
        <title>Draft WGS of Vibrio toranzoniae.</title>
        <authorList>
            <person name="Lasa A."/>
            <person name="Romalde J.L."/>
        </authorList>
    </citation>
    <scope>NUCLEOTIDE SEQUENCE [LARGE SCALE GENOMIC DNA]</scope>
    <source>
        <strain evidence="2 3">Vb 10.8</strain>
    </source>
</reference>
<proteinExistence type="predicted"/>
<dbReference type="SUPFAM" id="SSF51069">
    <property type="entry name" value="Carbonic anhydrase"/>
    <property type="match status" value="1"/>
</dbReference>
<keyword evidence="1" id="KW-0732">Signal</keyword>
<keyword evidence="3" id="KW-1185">Reference proteome</keyword>
<dbReference type="EMBL" id="LMXU01000001">
    <property type="protein sequence ID" value="KWU02733.1"/>
    <property type="molecule type" value="Genomic_DNA"/>
</dbReference>
<name>A0A120DHN5_9VIBR</name>
<dbReference type="InterPro" id="IPR036398">
    <property type="entry name" value="CA_dom_sf"/>
</dbReference>
<evidence type="ECO:0008006" key="4">
    <source>
        <dbReference type="Google" id="ProtNLM"/>
    </source>
</evidence>
<sequence>MKSRSVFLGVVMALLSGQASASNANHEPVSDSVIAEQRSQLSENTQGKGFGPQAPRDLGSFEGTNAHLFSDAPDSAAMNLCNIHFHKNAEHKGGEFTQYVGNGDGKGFQSGYKYTGKLSTNELKSFGQKVCPSEHGSLYSGDTIEVHYVYSTAQVAPGETLGACFNDAITNPQLRVETQVYVLVNDDKALDFDTLAKHTKVDGLHQAPNIPKDTGTAIQYSGSTTGPSYNEQGSPFQVTWNVRPQVAKVNIATVGRWCEGNDFNEDHAHGVRNLVVNPELLSPIRN</sequence>
<dbReference type="OrthoDB" id="8902034at2"/>
<dbReference type="Pfam" id="PF10563">
    <property type="entry name" value="CA_like"/>
    <property type="match status" value="1"/>
</dbReference>
<dbReference type="InterPro" id="IPR018883">
    <property type="entry name" value="Delta_CA"/>
</dbReference>